<keyword evidence="1" id="KW-1133">Transmembrane helix</keyword>
<dbReference type="Proteomes" id="UP000032866">
    <property type="component" value="Chromosome 1"/>
</dbReference>
<dbReference type="Pfam" id="PF07811">
    <property type="entry name" value="TadE"/>
    <property type="match status" value="1"/>
</dbReference>
<dbReference type="KEGG" id="bct:GEM_1914"/>
<evidence type="ECO:0000256" key="1">
    <source>
        <dbReference type="SAM" id="Phobius"/>
    </source>
</evidence>
<dbReference type="InterPro" id="IPR012495">
    <property type="entry name" value="TadE-like_dom"/>
</dbReference>
<feature type="domain" description="TadE-like" evidence="2">
    <location>
        <begin position="15"/>
        <end position="57"/>
    </location>
</feature>
<sequence>MKRQRQRRGYGRQRGATAVEFAIIFPLFFVICYAIICFGMIFVIQQSLTFAASEGARASLNYAPDLTTRTAKAQATAQNVVGWLNISAPNVVVQAPACKYDATLYCLQVTVSYSPQAWVSTMPLMGTILTQPLTSTAVVQISQSLLQ</sequence>
<feature type="transmembrane region" description="Helical" evidence="1">
    <location>
        <begin position="21"/>
        <end position="44"/>
    </location>
</feature>
<dbReference type="RefSeq" id="WP_014897199.1">
    <property type="nucleotide sequence ID" value="NC_018513.1"/>
</dbReference>
<evidence type="ECO:0000313" key="3">
    <source>
        <dbReference type="EMBL" id="AFQ48333.1"/>
    </source>
</evidence>
<name>A0A9W3K2K5_BURCE</name>
<reference evidence="3 4" key="1">
    <citation type="journal article" date="2012" name="J. Bacteriol.">
        <title>Complete Genome Sequence of Burkholderia sp. Strain GG4, a Betaproteobacterium That Reduces 3-Oxo-N-Acylhomoserine Lactones and Produces Different N-Acylhomoserine Lactones.</title>
        <authorList>
            <person name="Hong K.W."/>
            <person name="Koh C.L."/>
            <person name="Sam C.K."/>
            <person name="Yin W.F."/>
            <person name="Chan K.G."/>
        </authorList>
    </citation>
    <scope>NUCLEOTIDE SEQUENCE [LARGE SCALE GENOMIC DNA]</scope>
    <source>
        <strain evidence="3 4">GG4</strain>
    </source>
</reference>
<gene>
    <name evidence="3" type="ORF">GEM_1914</name>
</gene>
<protein>
    <submittedName>
        <fullName evidence="3">TadE family protein</fullName>
    </submittedName>
</protein>
<evidence type="ECO:0000259" key="2">
    <source>
        <dbReference type="Pfam" id="PF07811"/>
    </source>
</evidence>
<accession>A0A9W3K2K5</accession>
<proteinExistence type="predicted"/>
<dbReference type="EMBL" id="CP003774">
    <property type="protein sequence ID" value="AFQ48333.1"/>
    <property type="molecule type" value="Genomic_DNA"/>
</dbReference>
<keyword evidence="1" id="KW-0472">Membrane</keyword>
<evidence type="ECO:0000313" key="4">
    <source>
        <dbReference type="Proteomes" id="UP000032866"/>
    </source>
</evidence>
<organism evidence="3 4">
    <name type="scientific">Burkholderia cepacia GG4</name>
    <dbReference type="NCBI Taxonomy" id="1009846"/>
    <lineage>
        <taxon>Bacteria</taxon>
        <taxon>Pseudomonadati</taxon>
        <taxon>Pseudomonadota</taxon>
        <taxon>Betaproteobacteria</taxon>
        <taxon>Burkholderiales</taxon>
        <taxon>Burkholderiaceae</taxon>
        <taxon>Burkholderia</taxon>
        <taxon>Burkholderia cepacia complex</taxon>
    </lineage>
</organism>
<keyword evidence="1" id="KW-0812">Transmembrane</keyword>
<dbReference type="AlphaFoldDB" id="A0A9W3K2K5"/>